<proteinExistence type="predicted"/>
<protein>
    <submittedName>
        <fullName evidence="1">Uncharacterized protein</fullName>
    </submittedName>
</protein>
<dbReference type="EMBL" id="VSSQ01035660">
    <property type="protein sequence ID" value="MPM87940.1"/>
    <property type="molecule type" value="Genomic_DNA"/>
</dbReference>
<dbReference type="AlphaFoldDB" id="A0A645DEN5"/>
<organism evidence="1">
    <name type="scientific">bioreactor metagenome</name>
    <dbReference type="NCBI Taxonomy" id="1076179"/>
    <lineage>
        <taxon>unclassified sequences</taxon>
        <taxon>metagenomes</taxon>
        <taxon>ecological metagenomes</taxon>
    </lineage>
</organism>
<reference evidence="1" key="1">
    <citation type="submission" date="2019-08" db="EMBL/GenBank/DDBJ databases">
        <authorList>
            <person name="Kucharzyk K."/>
            <person name="Murdoch R.W."/>
            <person name="Higgins S."/>
            <person name="Loffler F."/>
        </authorList>
    </citation>
    <scope>NUCLEOTIDE SEQUENCE</scope>
</reference>
<name>A0A645DEN5_9ZZZZ</name>
<evidence type="ECO:0000313" key="1">
    <source>
        <dbReference type="EMBL" id="MPM87940.1"/>
    </source>
</evidence>
<comment type="caution">
    <text evidence="1">The sequence shown here is derived from an EMBL/GenBank/DDBJ whole genome shotgun (WGS) entry which is preliminary data.</text>
</comment>
<sequence length="358" mass="39491">MDRVHAVKHHLELAVEAVQEAHQIRRVVEVVAGNVAADVRTELFEQRVAHVADRSDMQLRHPAARGVERGGLGEKRTHVAVDFACGQLPPGQRLAEDRVDVADRRAGVNRIFQAVVAGAAAVLFEMLMGKRHRFEHVVETGDFHAEPGFDLFDIVAPAGREDFHRLVRPPGRTDQHPAELAVDLLMIFERVDQVVGGAHHFDVQRAGQQRPRAEGVGGELRVDLVPDFLSGLPGEQLGDAEVVPEIEMDPLVDRVAGQFGKHRGEREEFRPGIGRTGDQLLAHAAFAEHFPYVVVGGGEELPGVGIVAVVGDLFDVRVVVRVDDRQVFDRRENTQPGFVRDQITGIHESHDISPFVEI</sequence>
<accession>A0A645DEN5</accession>
<gene>
    <name evidence="1" type="ORF">SDC9_135041</name>
</gene>